<evidence type="ECO:0000256" key="1">
    <source>
        <dbReference type="ARBA" id="ARBA00004127"/>
    </source>
</evidence>
<feature type="transmembrane region" description="Helical" evidence="5">
    <location>
        <begin position="12"/>
        <end position="29"/>
    </location>
</feature>
<gene>
    <name evidence="7" type="ORF">KC685_01410</name>
</gene>
<organism evidence="7 8">
    <name type="scientific">Candidatus Dojkabacteria bacterium</name>
    <dbReference type="NCBI Taxonomy" id="2099670"/>
    <lineage>
        <taxon>Bacteria</taxon>
        <taxon>Candidatus Dojkabacteria</taxon>
    </lineage>
</organism>
<reference evidence="7" key="1">
    <citation type="submission" date="2020-04" db="EMBL/GenBank/DDBJ databases">
        <authorList>
            <person name="Zhang T."/>
        </authorList>
    </citation>
    <scope>NUCLEOTIDE SEQUENCE</scope>
    <source>
        <strain evidence="7">HKST-UBA17</strain>
    </source>
</reference>
<evidence type="ECO:0000256" key="4">
    <source>
        <dbReference type="ARBA" id="ARBA00023136"/>
    </source>
</evidence>
<feature type="domain" description="DUF1232" evidence="6">
    <location>
        <begin position="13"/>
        <end position="47"/>
    </location>
</feature>
<evidence type="ECO:0000259" key="6">
    <source>
        <dbReference type="Pfam" id="PF06803"/>
    </source>
</evidence>
<evidence type="ECO:0000256" key="2">
    <source>
        <dbReference type="ARBA" id="ARBA00022692"/>
    </source>
</evidence>
<accession>A0A955KWF9</accession>
<evidence type="ECO:0000313" key="7">
    <source>
        <dbReference type="EMBL" id="MCA9376562.1"/>
    </source>
</evidence>
<dbReference type="GO" id="GO:0012505">
    <property type="term" value="C:endomembrane system"/>
    <property type="evidence" value="ECO:0007669"/>
    <property type="project" value="UniProtKB-SubCell"/>
</dbReference>
<comment type="subcellular location">
    <subcellularLocation>
        <location evidence="1">Endomembrane system</location>
        <topology evidence="1">Multi-pass membrane protein</topology>
    </subcellularLocation>
</comment>
<dbReference type="AlphaFoldDB" id="A0A955KWF9"/>
<keyword evidence="2 5" id="KW-0812">Transmembrane</keyword>
<protein>
    <submittedName>
        <fullName evidence="7">DUF1232 domain-containing protein</fullName>
    </submittedName>
</protein>
<proteinExistence type="predicted"/>
<dbReference type="Pfam" id="PF06803">
    <property type="entry name" value="DUF1232"/>
    <property type="match status" value="1"/>
</dbReference>
<dbReference type="Proteomes" id="UP000741282">
    <property type="component" value="Unassembled WGS sequence"/>
</dbReference>
<reference evidence="7" key="2">
    <citation type="journal article" date="2021" name="Microbiome">
        <title>Successional dynamics and alternative stable states in a saline activated sludge microbial community over 9 years.</title>
        <authorList>
            <person name="Wang Y."/>
            <person name="Ye J."/>
            <person name="Ju F."/>
            <person name="Liu L."/>
            <person name="Boyd J.A."/>
            <person name="Deng Y."/>
            <person name="Parks D.H."/>
            <person name="Jiang X."/>
            <person name="Yin X."/>
            <person name="Woodcroft B.J."/>
            <person name="Tyson G.W."/>
            <person name="Hugenholtz P."/>
            <person name="Polz M.F."/>
            <person name="Zhang T."/>
        </authorList>
    </citation>
    <scope>NUCLEOTIDE SEQUENCE</scope>
    <source>
        <strain evidence="7">HKST-UBA17</strain>
    </source>
</reference>
<sequence>MKQNLKGFIKQNWLLMIAAIYVLSPIDILPDVIPFFGSVDDTIVVLLELVRQYWQYSKENKGGDTE</sequence>
<dbReference type="EMBL" id="JAGQLN010000004">
    <property type="protein sequence ID" value="MCA9376562.1"/>
    <property type="molecule type" value="Genomic_DNA"/>
</dbReference>
<keyword evidence="4 5" id="KW-0472">Membrane</keyword>
<evidence type="ECO:0000256" key="3">
    <source>
        <dbReference type="ARBA" id="ARBA00022989"/>
    </source>
</evidence>
<evidence type="ECO:0000313" key="8">
    <source>
        <dbReference type="Proteomes" id="UP000741282"/>
    </source>
</evidence>
<dbReference type="InterPro" id="IPR010652">
    <property type="entry name" value="DUF1232"/>
</dbReference>
<comment type="caution">
    <text evidence="7">The sequence shown here is derived from an EMBL/GenBank/DDBJ whole genome shotgun (WGS) entry which is preliminary data.</text>
</comment>
<evidence type="ECO:0000256" key="5">
    <source>
        <dbReference type="SAM" id="Phobius"/>
    </source>
</evidence>
<name>A0A955KWF9_9BACT</name>
<keyword evidence="3 5" id="KW-1133">Transmembrane helix</keyword>